<dbReference type="SUPFAM" id="SSF50729">
    <property type="entry name" value="PH domain-like"/>
    <property type="match status" value="1"/>
</dbReference>
<organism evidence="3 4">
    <name type="scientific">Clostridium sardiniense</name>
    <name type="common">Clostridium absonum</name>
    <dbReference type="NCBI Taxonomy" id="29369"/>
    <lineage>
        <taxon>Bacteria</taxon>
        <taxon>Bacillati</taxon>
        <taxon>Bacillota</taxon>
        <taxon>Clostridia</taxon>
        <taxon>Eubacteriales</taxon>
        <taxon>Clostridiaceae</taxon>
        <taxon>Clostridium</taxon>
    </lineage>
</organism>
<dbReference type="PANTHER" id="PTHR35796:SF2">
    <property type="entry name" value="YVBH-LIKE OLIGOMERISATION REGION"/>
    <property type="match status" value="1"/>
</dbReference>
<dbReference type="InterPro" id="IPR012544">
    <property type="entry name" value="PHb"/>
</dbReference>
<dbReference type="PANTHER" id="PTHR35796">
    <property type="entry name" value="HYPOTHETICAL CYTOSOLIC PROTEIN"/>
    <property type="match status" value="1"/>
</dbReference>
<sequence>MFTKIASDALGLSDIGKIISPSDYHKVDSDDYIFNEDGEKIFFLIKSKSDEYCFTNKALIHVDGQNAISKKRNLYRYDYYKYKIDNVSLETAGTVDLDVEIKFSIGDKFFSIDVDKKQLEQLKDLYKALIKIQELTHENTIGLDISYKSLEMAERVLTNTRKEGIDVNAEMKAITEFAYNWMTGSRNTYVVKDFSDVFKKYIEN</sequence>
<protein>
    <submittedName>
        <fullName evidence="3">PH domain-containing protein</fullName>
    </submittedName>
</protein>
<evidence type="ECO:0000313" key="3">
    <source>
        <dbReference type="EMBL" id="MBY0754324.1"/>
    </source>
</evidence>
<proteinExistence type="predicted"/>
<dbReference type="Pfam" id="PF08000">
    <property type="entry name" value="bPH_1"/>
    <property type="match status" value="1"/>
</dbReference>
<dbReference type="CDD" id="cd13225">
    <property type="entry name" value="PH-like_bacteria"/>
    <property type="match status" value="1"/>
</dbReference>
<comment type="caution">
    <text evidence="3">The sequence shown here is derived from an EMBL/GenBank/DDBJ whole genome shotgun (WGS) entry which is preliminary data.</text>
</comment>
<evidence type="ECO:0000313" key="4">
    <source>
        <dbReference type="Proteomes" id="UP001299068"/>
    </source>
</evidence>
<dbReference type="InterPro" id="IPR037063">
    <property type="entry name" value="PHb_sf"/>
</dbReference>
<dbReference type="Gene3D" id="2.30.29.50">
    <property type="entry name" value="Bacterial Pleckstrin homology domain"/>
    <property type="match status" value="1"/>
</dbReference>
<name>A0ABS7KUC7_CLOSR</name>
<feature type="domain" description="Bacterial Pleckstrin homology" evidence="1">
    <location>
        <begin position="10"/>
        <end position="132"/>
    </location>
</feature>
<dbReference type="EMBL" id="JAIKTU010000002">
    <property type="protein sequence ID" value="MBY0754324.1"/>
    <property type="molecule type" value="Genomic_DNA"/>
</dbReference>
<accession>A0ABS7KUC7</accession>
<keyword evidence="4" id="KW-1185">Reference proteome</keyword>
<reference evidence="3 4" key="1">
    <citation type="journal article" date="2021" name="Cell Host Microbe">
        <title>in vivo commensal control of Clostridioides difficile virulence.</title>
        <authorList>
            <person name="Girinathan B.P."/>
            <person name="Dibenedetto N."/>
            <person name="Worley J.N."/>
            <person name="Peltier J."/>
            <person name="Arrieta-Ortiz M.L."/>
            <person name="Rupa Christinal Immanuel S."/>
            <person name="Lavin R."/>
            <person name="Delaney M.L."/>
            <person name="Cummins C."/>
            <person name="Hoffmann M."/>
            <person name="Luo Y."/>
            <person name="Gonzalez-Escalona N."/>
            <person name="Allard M."/>
            <person name="Onderdonk A.B."/>
            <person name="Gerber G.K."/>
            <person name="Sonenshein A.L."/>
            <person name="Baliga N."/>
            <person name="Dupuy B."/>
            <person name="Bry L."/>
        </authorList>
    </citation>
    <scope>NUCLEOTIDE SEQUENCE [LARGE SCALE GENOMIC DNA]</scope>
    <source>
        <strain evidence="3 4">DSM 599</strain>
    </source>
</reference>
<evidence type="ECO:0000259" key="2">
    <source>
        <dbReference type="Pfam" id="PF11724"/>
    </source>
</evidence>
<feature type="domain" description="YvbH-like oligomerisation" evidence="2">
    <location>
        <begin position="147"/>
        <end position="204"/>
    </location>
</feature>
<dbReference type="InterPro" id="IPR021722">
    <property type="entry name" value="YvbH_oligomer_dom"/>
</dbReference>
<dbReference type="Gene3D" id="1.10.287.210">
    <property type="match status" value="1"/>
</dbReference>
<dbReference type="Pfam" id="PF11724">
    <property type="entry name" value="YvbH_ext"/>
    <property type="match status" value="1"/>
</dbReference>
<evidence type="ECO:0000259" key="1">
    <source>
        <dbReference type="Pfam" id="PF08000"/>
    </source>
</evidence>
<gene>
    <name evidence="3" type="ORF">K5V21_02535</name>
</gene>
<dbReference type="Proteomes" id="UP001299068">
    <property type="component" value="Unassembled WGS sequence"/>
</dbReference>
<dbReference type="RefSeq" id="WP_221858871.1">
    <property type="nucleotide sequence ID" value="NZ_JAIKTU010000002.1"/>
</dbReference>